<dbReference type="PROSITE" id="PS50011">
    <property type="entry name" value="PROTEIN_KINASE_DOM"/>
    <property type="match status" value="1"/>
</dbReference>
<sequence>MGCEGFGTVYLVQSDSLGDVAIKEVESLTDKMDRKSFINEPDKIQLARQLADGMSYLHDIDIMYRNLYTADILIYKDVKISDFGLPKNLNTMAVTTTSKDFYRVIPFIDPCILENKTKVPISISHSKLFKVHEKPIIGIHVQYITIYLKCWDYKPDKCPSMTKNFQQLNSLELDPKYDDTA</sequence>
<reference evidence="2" key="1">
    <citation type="submission" date="2021-06" db="EMBL/GenBank/DDBJ databases">
        <authorList>
            <person name="Kallberg Y."/>
            <person name="Tangrot J."/>
            <person name="Rosling A."/>
        </authorList>
    </citation>
    <scope>NUCLEOTIDE SEQUENCE</scope>
    <source>
        <strain evidence="2">FL966</strain>
    </source>
</reference>
<dbReference type="OrthoDB" id="10261027at2759"/>
<evidence type="ECO:0000313" key="3">
    <source>
        <dbReference type="Proteomes" id="UP000789759"/>
    </source>
</evidence>
<organism evidence="2 3">
    <name type="scientific">Cetraspora pellucida</name>
    <dbReference type="NCBI Taxonomy" id="1433469"/>
    <lineage>
        <taxon>Eukaryota</taxon>
        <taxon>Fungi</taxon>
        <taxon>Fungi incertae sedis</taxon>
        <taxon>Mucoromycota</taxon>
        <taxon>Glomeromycotina</taxon>
        <taxon>Glomeromycetes</taxon>
        <taxon>Diversisporales</taxon>
        <taxon>Gigasporaceae</taxon>
        <taxon>Cetraspora</taxon>
    </lineage>
</organism>
<dbReference type="GO" id="GO:0005524">
    <property type="term" value="F:ATP binding"/>
    <property type="evidence" value="ECO:0007669"/>
    <property type="project" value="InterPro"/>
</dbReference>
<gene>
    <name evidence="2" type="ORF">CPELLU_LOCUS11184</name>
</gene>
<dbReference type="Pfam" id="PF07714">
    <property type="entry name" value="PK_Tyr_Ser-Thr"/>
    <property type="match status" value="1"/>
</dbReference>
<dbReference type="Gene3D" id="1.10.510.10">
    <property type="entry name" value="Transferase(Phosphotransferase) domain 1"/>
    <property type="match status" value="1"/>
</dbReference>
<dbReference type="GO" id="GO:0004674">
    <property type="term" value="F:protein serine/threonine kinase activity"/>
    <property type="evidence" value="ECO:0007669"/>
    <property type="project" value="TreeGrafter"/>
</dbReference>
<dbReference type="SUPFAM" id="SSF56112">
    <property type="entry name" value="Protein kinase-like (PK-like)"/>
    <property type="match status" value="1"/>
</dbReference>
<comment type="caution">
    <text evidence="2">The sequence shown here is derived from an EMBL/GenBank/DDBJ whole genome shotgun (WGS) entry which is preliminary data.</text>
</comment>
<protein>
    <submittedName>
        <fullName evidence="2">6317_t:CDS:1</fullName>
    </submittedName>
</protein>
<dbReference type="InterPro" id="IPR000719">
    <property type="entry name" value="Prot_kinase_dom"/>
</dbReference>
<keyword evidence="3" id="KW-1185">Reference proteome</keyword>
<feature type="domain" description="Protein kinase" evidence="1">
    <location>
        <begin position="1"/>
        <end position="181"/>
    </location>
</feature>
<dbReference type="InterPro" id="IPR001245">
    <property type="entry name" value="Ser-Thr/Tyr_kinase_cat_dom"/>
</dbReference>
<evidence type="ECO:0000313" key="2">
    <source>
        <dbReference type="EMBL" id="CAG8688954.1"/>
    </source>
</evidence>
<evidence type="ECO:0000259" key="1">
    <source>
        <dbReference type="PROSITE" id="PS50011"/>
    </source>
</evidence>
<dbReference type="EMBL" id="CAJVQA010009723">
    <property type="protein sequence ID" value="CAG8688954.1"/>
    <property type="molecule type" value="Genomic_DNA"/>
</dbReference>
<proteinExistence type="predicted"/>
<dbReference type="PANTHER" id="PTHR44329">
    <property type="entry name" value="SERINE/THREONINE-PROTEIN KINASE TNNI3K-RELATED"/>
    <property type="match status" value="1"/>
</dbReference>
<accession>A0A9N9HHU1</accession>
<name>A0A9N9HHU1_9GLOM</name>
<dbReference type="InterPro" id="IPR011009">
    <property type="entry name" value="Kinase-like_dom_sf"/>
</dbReference>
<dbReference type="Proteomes" id="UP000789759">
    <property type="component" value="Unassembled WGS sequence"/>
</dbReference>
<dbReference type="AlphaFoldDB" id="A0A9N9HHU1"/>
<dbReference type="InterPro" id="IPR051681">
    <property type="entry name" value="Ser/Thr_Kinases-Pseudokinases"/>
</dbReference>